<comment type="caution">
    <text evidence="8">The sequence shown here is derived from an EMBL/GenBank/DDBJ whole genome shotgun (WGS) entry which is preliminary data.</text>
</comment>
<dbReference type="Pfam" id="PF00046">
    <property type="entry name" value="Homeodomain"/>
    <property type="match status" value="1"/>
</dbReference>
<protein>
    <recommendedName>
        <fullName evidence="7">Homeobox domain-containing protein</fullName>
    </recommendedName>
</protein>
<feature type="compositionally biased region" description="Polar residues" evidence="6">
    <location>
        <begin position="211"/>
        <end position="258"/>
    </location>
</feature>
<keyword evidence="2 4" id="KW-0371">Homeobox</keyword>
<feature type="region of interest" description="Disordered" evidence="6">
    <location>
        <begin position="334"/>
        <end position="387"/>
    </location>
</feature>
<feature type="region of interest" description="Disordered" evidence="6">
    <location>
        <begin position="211"/>
        <end position="264"/>
    </location>
</feature>
<evidence type="ECO:0000256" key="5">
    <source>
        <dbReference type="RuleBase" id="RU000682"/>
    </source>
</evidence>
<feature type="compositionally biased region" description="Low complexity" evidence="6">
    <location>
        <begin position="334"/>
        <end position="347"/>
    </location>
</feature>
<evidence type="ECO:0000313" key="9">
    <source>
        <dbReference type="Proteomes" id="UP000799772"/>
    </source>
</evidence>
<accession>A0A9P4M9L4</accession>
<keyword evidence="3 4" id="KW-0539">Nucleus</keyword>
<dbReference type="EMBL" id="ML978122">
    <property type="protein sequence ID" value="KAF2102943.1"/>
    <property type="molecule type" value="Genomic_DNA"/>
</dbReference>
<reference evidence="8" key="1">
    <citation type="journal article" date="2020" name="Stud. Mycol.">
        <title>101 Dothideomycetes genomes: a test case for predicting lifestyles and emergence of pathogens.</title>
        <authorList>
            <person name="Haridas S."/>
            <person name="Albert R."/>
            <person name="Binder M."/>
            <person name="Bloem J."/>
            <person name="Labutti K."/>
            <person name="Salamov A."/>
            <person name="Andreopoulos B."/>
            <person name="Baker S."/>
            <person name="Barry K."/>
            <person name="Bills G."/>
            <person name="Bluhm B."/>
            <person name="Cannon C."/>
            <person name="Castanera R."/>
            <person name="Culley D."/>
            <person name="Daum C."/>
            <person name="Ezra D."/>
            <person name="Gonzalez J."/>
            <person name="Henrissat B."/>
            <person name="Kuo A."/>
            <person name="Liang C."/>
            <person name="Lipzen A."/>
            <person name="Lutzoni F."/>
            <person name="Magnuson J."/>
            <person name="Mondo S."/>
            <person name="Nolan M."/>
            <person name="Ohm R."/>
            <person name="Pangilinan J."/>
            <person name="Park H.-J."/>
            <person name="Ramirez L."/>
            <person name="Alfaro M."/>
            <person name="Sun H."/>
            <person name="Tritt A."/>
            <person name="Yoshinaga Y."/>
            <person name="Zwiers L.-H."/>
            <person name="Turgeon B."/>
            <person name="Goodwin S."/>
            <person name="Spatafora J."/>
            <person name="Crous P."/>
            <person name="Grigoriev I."/>
        </authorList>
    </citation>
    <scope>NUCLEOTIDE SEQUENCE</scope>
    <source>
        <strain evidence="8">CBS 133067</strain>
    </source>
</reference>
<feature type="compositionally biased region" description="Low complexity" evidence="6">
    <location>
        <begin position="539"/>
        <end position="549"/>
    </location>
</feature>
<feature type="domain" description="Homeobox" evidence="7">
    <location>
        <begin position="75"/>
        <end position="127"/>
    </location>
</feature>
<dbReference type="PANTHER" id="PTHR38166:SF1">
    <property type="entry name" value="C2H2-TYPE DOMAIN-CONTAINING PROTEIN"/>
    <property type="match status" value="1"/>
</dbReference>
<sequence>MSALQLPNAEANSMQTESNDPDGDLGSEPLQNVTGVGAALNADVRENIKIADYPLPSKLPLPLPPAIHIVPNFVRLTREQHDILEAHFQQQAKPSKNTKNGFAESLGVPLDKINNWFQNRRAHVKQDCKKQMDVYNKYQQQLSIAQINNVPAVNEVLGSIQEPHHTAPSEDIMNNLTPSSYPTEAIDLGEIIAEPIYMALNDSHYATLQPNSEQQGLCSTPATKNGLNESMSSMGIQQHSESSIFSFKQPSSLASGRQQPRPAALGQVALRSASYSAGMPASPKSNADLVAQDQSLRRIRRSGVPGVQNSRTQRLVDTPIRCLPANMTFADIASSPGSSLESSLGSSIYTPQNADTSSTATSLAPNDIPQSPPQNEAKSVRTTSRDEDITEHGYKQGFEFSRSDIVYRDELGVVTGAYFLSAEDPDQGNPGHPIMWTNCKPLNVGHSTTSDKCDELVGIMEQELSYMFHEKDEQDQLHDKVDECNTAQIPLSIESEISTESTKSSPEISCITGAADTPVSSYSSGAESPSTVDMMETGSPESSGSSVFSDPDHLTACGILKRCLDTLTTNTITTSHLTQHVYREAVDILGSAIRSTNAIRQCAEGASQRGSSNKEDIASNQQNLDQQLYRGVQKRRYSSVEDGNRDDQNDEERPNKQQRQISELGSPRKLACPYFKHDPCRYGNASACSGPGWPSIHRLKEHLYRRHTRPIACSRCGCQFQSESELFGHQQQTVPCELNQTRVLEGLTKDQERELRSKRTKSNKCTEEKWCRVYRILFPQVPENQIPSPYYDYPHQTPSHTGLLDSAAVRRRVEELFQRVRVQIQDVVQTAVEEFEQQILQDHQIASRTSALSPTQLFNQDNAEPISAILDSTPSESAQDIFQTRPHSIPLGPSTVAPEYSSQNELSITDANSDRPTVAEQGVEASTLVVTEASTTGRTTEDTSEPMQWAQEWAKADFVEFPSANDDVWLQTLAELN</sequence>
<dbReference type="CDD" id="cd00086">
    <property type="entry name" value="homeodomain"/>
    <property type="match status" value="1"/>
</dbReference>
<evidence type="ECO:0000256" key="1">
    <source>
        <dbReference type="ARBA" id="ARBA00023125"/>
    </source>
</evidence>
<dbReference type="OrthoDB" id="4161727at2759"/>
<feature type="region of interest" description="Disordered" evidence="6">
    <location>
        <begin position="604"/>
        <end position="663"/>
    </location>
</feature>
<dbReference type="GO" id="GO:0003677">
    <property type="term" value="F:DNA binding"/>
    <property type="evidence" value="ECO:0007669"/>
    <property type="project" value="UniProtKB-UniRule"/>
</dbReference>
<keyword evidence="1 4" id="KW-0238">DNA-binding</keyword>
<dbReference type="SMART" id="SM00389">
    <property type="entry name" value="HOX"/>
    <property type="match status" value="1"/>
</dbReference>
<name>A0A9P4M9L4_9PEZI</name>
<dbReference type="GO" id="GO:0005634">
    <property type="term" value="C:nucleus"/>
    <property type="evidence" value="ECO:0007669"/>
    <property type="project" value="UniProtKB-SubCell"/>
</dbReference>
<organism evidence="8 9">
    <name type="scientific">Rhizodiscina lignyota</name>
    <dbReference type="NCBI Taxonomy" id="1504668"/>
    <lineage>
        <taxon>Eukaryota</taxon>
        <taxon>Fungi</taxon>
        <taxon>Dikarya</taxon>
        <taxon>Ascomycota</taxon>
        <taxon>Pezizomycotina</taxon>
        <taxon>Dothideomycetes</taxon>
        <taxon>Pleosporomycetidae</taxon>
        <taxon>Aulographales</taxon>
        <taxon>Rhizodiscinaceae</taxon>
        <taxon>Rhizodiscina</taxon>
    </lineage>
</organism>
<feature type="compositionally biased region" description="Basic and acidic residues" evidence="6">
    <location>
        <begin position="638"/>
        <end position="655"/>
    </location>
</feature>
<evidence type="ECO:0000256" key="3">
    <source>
        <dbReference type="ARBA" id="ARBA00023242"/>
    </source>
</evidence>
<dbReference type="PROSITE" id="PS50071">
    <property type="entry name" value="HOMEOBOX_2"/>
    <property type="match status" value="1"/>
</dbReference>
<dbReference type="AlphaFoldDB" id="A0A9P4M9L4"/>
<dbReference type="InterPro" id="IPR001356">
    <property type="entry name" value="HD"/>
</dbReference>
<keyword evidence="9" id="KW-1185">Reference proteome</keyword>
<proteinExistence type="predicted"/>
<dbReference type="Gene3D" id="1.10.10.60">
    <property type="entry name" value="Homeodomain-like"/>
    <property type="match status" value="1"/>
</dbReference>
<gene>
    <name evidence="8" type="ORF">NA57DRAFT_71927</name>
</gene>
<comment type="subcellular location">
    <subcellularLocation>
        <location evidence="4 5">Nucleus</location>
    </subcellularLocation>
</comment>
<dbReference type="GO" id="GO:0000981">
    <property type="term" value="F:DNA-binding transcription factor activity, RNA polymerase II-specific"/>
    <property type="evidence" value="ECO:0007669"/>
    <property type="project" value="InterPro"/>
</dbReference>
<feature type="compositionally biased region" description="Polar residues" evidence="6">
    <location>
        <begin position="348"/>
        <end position="364"/>
    </location>
</feature>
<dbReference type="SUPFAM" id="SSF46689">
    <property type="entry name" value="Homeodomain-like"/>
    <property type="match status" value="1"/>
</dbReference>
<evidence type="ECO:0000256" key="2">
    <source>
        <dbReference type="ARBA" id="ARBA00023155"/>
    </source>
</evidence>
<dbReference type="InterPro" id="IPR009057">
    <property type="entry name" value="Homeodomain-like_sf"/>
</dbReference>
<dbReference type="InterPro" id="IPR017970">
    <property type="entry name" value="Homeobox_CS"/>
</dbReference>
<dbReference type="PROSITE" id="PS00027">
    <property type="entry name" value="HOMEOBOX_1"/>
    <property type="match status" value="1"/>
</dbReference>
<evidence type="ECO:0000256" key="6">
    <source>
        <dbReference type="SAM" id="MobiDB-lite"/>
    </source>
</evidence>
<evidence type="ECO:0000256" key="4">
    <source>
        <dbReference type="PROSITE-ProRule" id="PRU00108"/>
    </source>
</evidence>
<evidence type="ECO:0000259" key="7">
    <source>
        <dbReference type="PROSITE" id="PS50071"/>
    </source>
</evidence>
<dbReference type="PANTHER" id="PTHR38166">
    <property type="entry name" value="C2H2-TYPE DOMAIN-CONTAINING PROTEIN-RELATED"/>
    <property type="match status" value="1"/>
</dbReference>
<feature type="region of interest" description="Disordered" evidence="6">
    <location>
        <begin position="514"/>
        <end position="550"/>
    </location>
</feature>
<evidence type="ECO:0000313" key="8">
    <source>
        <dbReference type="EMBL" id="KAF2102943.1"/>
    </source>
</evidence>
<feature type="DNA-binding region" description="Homeobox" evidence="4">
    <location>
        <begin position="77"/>
        <end position="128"/>
    </location>
</feature>
<dbReference type="Proteomes" id="UP000799772">
    <property type="component" value="Unassembled WGS sequence"/>
</dbReference>
<feature type="compositionally biased region" description="Polar residues" evidence="6">
    <location>
        <begin position="518"/>
        <end position="531"/>
    </location>
</feature>
<feature type="region of interest" description="Disordered" evidence="6">
    <location>
        <begin position="1"/>
        <end position="29"/>
    </location>
</feature>
<feature type="compositionally biased region" description="Polar residues" evidence="6">
    <location>
        <begin position="373"/>
        <end position="382"/>
    </location>
</feature>